<dbReference type="EMBL" id="FZOK01000010">
    <property type="protein sequence ID" value="SNS47726.1"/>
    <property type="molecule type" value="Genomic_DNA"/>
</dbReference>
<sequence>MSINNEVDVTLTTMKDYQEKNQEKRKGDFSQPKEKHENDRKQEQFGQVQAGKDHSDRQERKDEKQGSNIISEKNQEQRGGDQDQKSGQFVRSNEQADRDQRDDQKEKR</sequence>
<evidence type="ECO:0000313" key="3">
    <source>
        <dbReference type="Proteomes" id="UP000198480"/>
    </source>
</evidence>
<feature type="compositionally biased region" description="Basic and acidic residues" evidence="1">
    <location>
        <begin position="16"/>
        <end position="43"/>
    </location>
</feature>
<gene>
    <name evidence="2" type="ORF">SAMN06295967_110106</name>
</gene>
<protein>
    <submittedName>
        <fullName evidence="2">Uncharacterized protein</fullName>
    </submittedName>
</protein>
<feature type="region of interest" description="Disordered" evidence="1">
    <location>
        <begin position="1"/>
        <end position="108"/>
    </location>
</feature>
<accession>A0A239ESR9</accession>
<proteinExistence type="predicted"/>
<feature type="compositionally biased region" description="Basic and acidic residues" evidence="1">
    <location>
        <begin position="73"/>
        <end position="84"/>
    </location>
</feature>
<keyword evidence="3" id="KW-1185">Reference proteome</keyword>
<feature type="compositionally biased region" description="Basic and acidic residues" evidence="1">
    <location>
        <begin position="94"/>
        <end position="108"/>
    </location>
</feature>
<evidence type="ECO:0000313" key="2">
    <source>
        <dbReference type="EMBL" id="SNS47726.1"/>
    </source>
</evidence>
<organism evidence="2 3">
    <name type="scientific">Belliella buryatensis</name>
    <dbReference type="NCBI Taxonomy" id="1500549"/>
    <lineage>
        <taxon>Bacteria</taxon>
        <taxon>Pseudomonadati</taxon>
        <taxon>Bacteroidota</taxon>
        <taxon>Cytophagia</taxon>
        <taxon>Cytophagales</taxon>
        <taxon>Cyclobacteriaceae</taxon>
        <taxon>Belliella</taxon>
    </lineage>
</organism>
<feature type="compositionally biased region" description="Polar residues" evidence="1">
    <location>
        <begin position="1"/>
        <end position="15"/>
    </location>
</feature>
<evidence type="ECO:0000256" key="1">
    <source>
        <dbReference type="SAM" id="MobiDB-lite"/>
    </source>
</evidence>
<feature type="compositionally biased region" description="Basic and acidic residues" evidence="1">
    <location>
        <begin position="51"/>
        <end position="65"/>
    </location>
</feature>
<dbReference type="Proteomes" id="UP000198480">
    <property type="component" value="Unassembled WGS sequence"/>
</dbReference>
<reference evidence="3" key="1">
    <citation type="submission" date="2017-06" db="EMBL/GenBank/DDBJ databases">
        <authorList>
            <person name="Varghese N."/>
            <person name="Submissions S."/>
        </authorList>
    </citation>
    <scope>NUCLEOTIDE SEQUENCE [LARGE SCALE GENOMIC DNA]</scope>
    <source>
        <strain evidence="3">5C</strain>
    </source>
</reference>
<dbReference type="AlphaFoldDB" id="A0A239ESR9"/>
<name>A0A239ESR9_9BACT</name>